<comment type="similarity">
    <text evidence="1 4">Belongs to the tRNA pseudouridine synthase TruA family.</text>
</comment>
<dbReference type="EMBL" id="JALLPJ020000173">
    <property type="protein sequence ID" value="KAL3800023.1"/>
    <property type="molecule type" value="Genomic_DNA"/>
</dbReference>
<sequence>MTIAYNGFSYAGFQRQACTNDNKDTPAKSDGWRKRPHPQSNKSKSKTPITVQQQIENALEQWSNLSIVTLRVRGAGRTDKGVHAAGQVVAFDIPLSLLQVPPSSEGETNTNEEVLSTNALPLLQEAYQMLRNSNGTNEDSQRTYRDPSMPNFLDLWQIRRAISTRLPSDIVIKSVWLRTEVPFEARQGIACKTYIYKIRFRSLRYITTKDGTKTVHPICNAGPHLLRRIHDQNNVWLCPWPLDESFLHSACEAFVGVHNFYNFVHREEHKKRAMCSNGSKADSIEKDYTTDLFSFDVHLVKDGGEGDMNRSTSTPPIYNATFTLKAKGFHRQMVRNLTGYVVDISRGLQLLDNIPSLLKETSDSDQETASRINAAPSCGLCLEHVLYERYHFMKATSMVK</sequence>
<comment type="catalytic activity">
    <reaction evidence="4">
        <text>uridine(38/39/40) in tRNA = pseudouridine(38/39/40) in tRNA</text>
        <dbReference type="Rhea" id="RHEA:22376"/>
        <dbReference type="Rhea" id="RHEA-COMP:10085"/>
        <dbReference type="Rhea" id="RHEA-COMP:10087"/>
        <dbReference type="ChEBI" id="CHEBI:65314"/>
        <dbReference type="ChEBI" id="CHEBI:65315"/>
        <dbReference type="EC" id="5.4.99.12"/>
    </reaction>
</comment>
<proteinExistence type="inferred from homology"/>
<evidence type="ECO:0000259" key="6">
    <source>
        <dbReference type="Pfam" id="PF01416"/>
    </source>
</evidence>
<gene>
    <name evidence="7" type="ORF">ACHAWO_004701</name>
</gene>
<keyword evidence="8" id="KW-1185">Reference proteome</keyword>
<evidence type="ECO:0000256" key="2">
    <source>
        <dbReference type="ARBA" id="ARBA00022694"/>
    </source>
</evidence>
<feature type="compositionally biased region" description="Basic and acidic residues" evidence="5">
    <location>
        <begin position="21"/>
        <end position="33"/>
    </location>
</feature>
<evidence type="ECO:0000313" key="7">
    <source>
        <dbReference type="EMBL" id="KAL3800023.1"/>
    </source>
</evidence>
<feature type="compositionally biased region" description="Polar residues" evidence="5">
    <location>
        <begin position="38"/>
        <end position="49"/>
    </location>
</feature>
<dbReference type="PANTHER" id="PTHR11142:SF0">
    <property type="entry name" value="TRNA PSEUDOURIDINE SYNTHASE-LIKE 1"/>
    <property type="match status" value="1"/>
</dbReference>
<organism evidence="7 8">
    <name type="scientific">Cyclotella atomus</name>
    <dbReference type="NCBI Taxonomy" id="382360"/>
    <lineage>
        <taxon>Eukaryota</taxon>
        <taxon>Sar</taxon>
        <taxon>Stramenopiles</taxon>
        <taxon>Ochrophyta</taxon>
        <taxon>Bacillariophyta</taxon>
        <taxon>Coscinodiscophyceae</taxon>
        <taxon>Thalassiosirophycidae</taxon>
        <taxon>Stephanodiscales</taxon>
        <taxon>Stephanodiscaceae</taxon>
        <taxon>Cyclotella</taxon>
    </lineage>
</organism>
<protein>
    <recommendedName>
        <fullName evidence="4">tRNA pseudouridine synthase</fullName>
        <ecNumber evidence="4">5.4.99.12</ecNumber>
    </recommendedName>
</protein>
<dbReference type="Gene3D" id="3.30.70.660">
    <property type="entry name" value="Pseudouridine synthase I, catalytic domain, C-terminal subdomain"/>
    <property type="match status" value="1"/>
</dbReference>
<dbReference type="Proteomes" id="UP001530400">
    <property type="component" value="Unassembled WGS sequence"/>
</dbReference>
<feature type="region of interest" description="Disordered" evidence="5">
    <location>
        <begin position="18"/>
        <end position="49"/>
    </location>
</feature>
<evidence type="ECO:0000256" key="4">
    <source>
        <dbReference type="RuleBase" id="RU003792"/>
    </source>
</evidence>
<dbReference type="SUPFAM" id="SSF55120">
    <property type="entry name" value="Pseudouridine synthase"/>
    <property type="match status" value="1"/>
</dbReference>
<reference evidence="7 8" key="1">
    <citation type="submission" date="2024-10" db="EMBL/GenBank/DDBJ databases">
        <title>Updated reference genomes for cyclostephanoid diatoms.</title>
        <authorList>
            <person name="Roberts W.R."/>
            <person name="Alverson A.J."/>
        </authorList>
    </citation>
    <scope>NUCLEOTIDE SEQUENCE [LARGE SCALE GENOMIC DNA]</scope>
    <source>
        <strain evidence="7 8">AJA010-31</strain>
    </source>
</reference>
<dbReference type="InterPro" id="IPR020097">
    <property type="entry name" value="PsdUridine_synth_TruA_a/b_dom"/>
</dbReference>
<dbReference type="InterPro" id="IPR020094">
    <property type="entry name" value="TruA/RsuA/RluB/E/F_N"/>
</dbReference>
<evidence type="ECO:0000256" key="3">
    <source>
        <dbReference type="ARBA" id="ARBA00023235"/>
    </source>
</evidence>
<dbReference type="PANTHER" id="PTHR11142">
    <property type="entry name" value="PSEUDOURIDYLATE SYNTHASE"/>
    <property type="match status" value="1"/>
</dbReference>
<accession>A0ABD3QJA5</accession>
<dbReference type="InterPro" id="IPR001406">
    <property type="entry name" value="PsdUridine_synth_TruA"/>
</dbReference>
<dbReference type="AlphaFoldDB" id="A0ABD3QJA5"/>
<evidence type="ECO:0000313" key="8">
    <source>
        <dbReference type="Proteomes" id="UP001530400"/>
    </source>
</evidence>
<keyword evidence="3 4" id="KW-0413">Isomerase</keyword>
<dbReference type="InterPro" id="IPR020095">
    <property type="entry name" value="PsdUridine_synth_TruA_C"/>
</dbReference>
<comment type="caution">
    <text evidence="7">The sequence shown here is derived from an EMBL/GenBank/DDBJ whole genome shotgun (WGS) entry which is preliminary data.</text>
</comment>
<dbReference type="EC" id="5.4.99.12" evidence="4"/>
<name>A0ABD3QJA5_9STRA</name>
<dbReference type="InterPro" id="IPR020103">
    <property type="entry name" value="PsdUridine_synth_cat_dom_sf"/>
</dbReference>
<dbReference type="GO" id="GO:0160147">
    <property type="term" value="F:tRNA pseudouridine(38-40) synthase activity"/>
    <property type="evidence" value="ECO:0007669"/>
    <property type="project" value="UniProtKB-EC"/>
</dbReference>
<evidence type="ECO:0000256" key="1">
    <source>
        <dbReference type="ARBA" id="ARBA00009375"/>
    </source>
</evidence>
<dbReference type="GO" id="GO:0008033">
    <property type="term" value="P:tRNA processing"/>
    <property type="evidence" value="ECO:0007669"/>
    <property type="project" value="UniProtKB-KW"/>
</dbReference>
<dbReference type="Pfam" id="PF01416">
    <property type="entry name" value="PseudoU_synth_1"/>
    <property type="match status" value="1"/>
</dbReference>
<keyword evidence="2 4" id="KW-0819">tRNA processing</keyword>
<feature type="domain" description="Pseudouridine synthase I TruA alpha/beta" evidence="6">
    <location>
        <begin position="250"/>
        <end position="388"/>
    </location>
</feature>
<dbReference type="Gene3D" id="3.30.70.580">
    <property type="entry name" value="Pseudouridine synthase I, catalytic domain, N-terminal subdomain"/>
    <property type="match status" value="1"/>
</dbReference>
<evidence type="ECO:0000256" key="5">
    <source>
        <dbReference type="SAM" id="MobiDB-lite"/>
    </source>
</evidence>